<keyword evidence="1" id="KW-0175">Coiled coil</keyword>
<protein>
    <recommendedName>
        <fullName evidence="3">Mos1 transposase HTH domain-containing protein</fullName>
    </recommendedName>
</protein>
<reference evidence="4 5" key="1">
    <citation type="submission" date="2022-01" db="EMBL/GenBank/DDBJ databases">
        <title>A chromosomal length assembly of Cordylochernes scorpioides.</title>
        <authorList>
            <person name="Zeh D."/>
            <person name="Zeh J."/>
        </authorList>
    </citation>
    <scope>NUCLEOTIDE SEQUENCE [LARGE SCALE GENOMIC DNA]</scope>
    <source>
        <strain evidence="4">IN4F17</strain>
        <tissue evidence="4">Whole Body</tissue>
    </source>
</reference>
<name>A0ABY6JZE8_9ARAC</name>
<feature type="coiled-coil region" evidence="1">
    <location>
        <begin position="358"/>
        <end position="392"/>
    </location>
</feature>
<feature type="compositionally biased region" description="Basic and acidic residues" evidence="2">
    <location>
        <begin position="573"/>
        <end position="583"/>
    </location>
</feature>
<organism evidence="4 5">
    <name type="scientific">Cordylochernes scorpioides</name>
    <dbReference type="NCBI Taxonomy" id="51811"/>
    <lineage>
        <taxon>Eukaryota</taxon>
        <taxon>Metazoa</taxon>
        <taxon>Ecdysozoa</taxon>
        <taxon>Arthropoda</taxon>
        <taxon>Chelicerata</taxon>
        <taxon>Arachnida</taxon>
        <taxon>Pseudoscorpiones</taxon>
        <taxon>Cheliferoidea</taxon>
        <taxon>Chernetidae</taxon>
        <taxon>Cordylochernes</taxon>
    </lineage>
</organism>
<sequence>MLSIPAWPPFPPPSISDAERLWSTCPPPVCPFSSIRRCSFGGHVADIAMRLGLHALPHPSTWRRVSLSASPAAPSTCRWPTATGPAVLDLSSWSREPRHHHLLSGEVRDLRILRRSRNAWCRWRPTGDSPPNSAALAEAPYSLYIWRETNKNRSVSSSQRRWCVASHFLGLSGYSSGEKPTRSVSSSQRRWCVASHFLGLPGYSSGEKPTKNRSVSSSQRRWCVASHFLGLPGYSSGEKPTRTDLSVALREGGRKNKMKKTDLHDKSSIPRLSRSASMRYKGEKNYMYKKDSFSNTAESPDLDELCSLQSFDSVSLASCDLTEQTNGTPQHGHQHGGKRFVLHCQHNHPTPEQYLTPTQRKNRQIRQLHALLKKANQEVKDKEEQIQKMALDLEQIHISRSEVLVSNSALLLFCSLFLHSYLHPTQYICLIHLVPTIHFTLHELANSLAKSGDLGHPEARESTTQLDERDLLRTIKTQCPQEWKSSAVHDWYGLVFWIVFNFYLLKKMDQRTCIKFCVKNEIKCADAFRMLTVAYGEATLDRSNVYRWYKMFSEGREDVNDEERAGRPSTSTTDEKINEVEKK</sequence>
<accession>A0ABY6JZE8</accession>
<evidence type="ECO:0000259" key="3">
    <source>
        <dbReference type="Pfam" id="PF17906"/>
    </source>
</evidence>
<evidence type="ECO:0000313" key="4">
    <source>
        <dbReference type="EMBL" id="UYV60270.1"/>
    </source>
</evidence>
<keyword evidence="5" id="KW-1185">Reference proteome</keyword>
<dbReference type="Proteomes" id="UP001235939">
    <property type="component" value="Chromosome 01"/>
</dbReference>
<gene>
    <name evidence="4" type="ORF">LAZ67_1000657</name>
</gene>
<feature type="region of interest" description="Disordered" evidence="2">
    <location>
        <begin position="557"/>
        <end position="583"/>
    </location>
</feature>
<evidence type="ECO:0000256" key="2">
    <source>
        <dbReference type="SAM" id="MobiDB-lite"/>
    </source>
</evidence>
<feature type="compositionally biased region" description="Basic and acidic residues" evidence="2">
    <location>
        <begin position="557"/>
        <end position="566"/>
    </location>
</feature>
<dbReference type="InterPro" id="IPR041426">
    <property type="entry name" value="Mos1_HTH"/>
</dbReference>
<evidence type="ECO:0000256" key="1">
    <source>
        <dbReference type="SAM" id="Coils"/>
    </source>
</evidence>
<dbReference type="InterPro" id="IPR028197">
    <property type="entry name" value="Syntaphilin/Syntabulin"/>
</dbReference>
<dbReference type="InterPro" id="IPR052709">
    <property type="entry name" value="Transposase-MT_Hybrid"/>
</dbReference>
<dbReference type="Gene3D" id="1.10.10.1450">
    <property type="match status" value="1"/>
</dbReference>
<dbReference type="EMBL" id="CP092863">
    <property type="protein sequence ID" value="UYV60270.1"/>
    <property type="molecule type" value="Genomic_DNA"/>
</dbReference>
<proteinExistence type="predicted"/>
<dbReference type="Pfam" id="PF17906">
    <property type="entry name" value="HTH_48"/>
    <property type="match status" value="1"/>
</dbReference>
<evidence type="ECO:0000313" key="5">
    <source>
        <dbReference type="Proteomes" id="UP001235939"/>
    </source>
</evidence>
<dbReference type="PANTHER" id="PTHR46060:SF1">
    <property type="entry name" value="MARINER MOS1 TRANSPOSASE-LIKE PROTEIN"/>
    <property type="match status" value="1"/>
</dbReference>
<dbReference type="Pfam" id="PF15290">
    <property type="entry name" value="Syntaphilin"/>
    <property type="match status" value="1"/>
</dbReference>
<feature type="domain" description="Mos1 transposase HTH" evidence="3">
    <location>
        <begin position="508"/>
        <end position="555"/>
    </location>
</feature>
<dbReference type="PANTHER" id="PTHR46060">
    <property type="entry name" value="MARINER MOS1 TRANSPOSASE-LIKE PROTEIN"/>
    <property type="match status" value="1"/>
</dbReference>